<dbReference type="SUPFAM" id="SSF103473">
    <property type="entry name" value="MFS general substrate transporter"/>
    <property type="match status" value="1"/>
</dbReference>
<evidence type="ECO:0000313" key="3">
    <source>
        <dbReference type="EMBL" id="GFD51428.1"/>
    </source>
</evidence>
<name>A0A699X0L9_TANCI</name>
<feature type="non-terminal residue" evidence="3">
    <location>
        <position position="113"/>
    </location>
</feature>
<accession>A0A699X0L9</accession>
<dbReference type="InterPro" id="IPR036259">
    <property type="entry name" value="MFS_trans_sf"/>
</dbReference>
<comment type="caution">
    <text evidence="3">The sequence shown here is derived from an EMBL/GenBank/DDBJ whole genome shotgun (WGS) entry which is preliminary data.</text>
</comment>
<reference evidence="3" key="1">
    <citation type="journal article" date="2019" name="Sci. Rep.">
        <title>Draft genome of Tanacetum cinerariifolium, the natural source of mosquito coil.</title>
        <authorList>
            <person name="Yamashiro T."/>
            <person name="Shiraishi A."/>
            <person name="Satake H."/>
            <person name="Nakayama K."/>
        </authorList>
    </citation>
    <scope>NUCLEOTIDE SEQUENCE</scope>
</reference>
<feature type="transmembrane region" description="Helical" evidence="2">
    <location>
        <begin position="38"/>
        <end position="64"/>
    </location>
</feature>
<proteinExistence type="inferred from homology"/>
<keyword evidence="2" id="KW-1133">Transmembrane helix</keyword>
<evidence type="ECO:0000256" key="2">
    <source>
        <dbReference type="SAM" id="Phobius"/>
    </source>
</evidence>
<keyword evidence="2" id="KW-0812">Transmembrane</keyword>
<sequence>FWFTSNDQELAIGRLIRHKRAEPQSVTWASAKRTFTSWVVYFVAALYAGTVLATYGYVYFGLFLKSQKRADGSRRWTTEEVNVIPIGGGAINVAFGRRCDRTSRSQHGTDMIL</sequence>
<dbReference type="AlphaFoldDB" id="A0A699X0L9"/>
<dbReference type="EMBL" id="BKCJ011770074">
    <property type="protein sequence ID" value="GFD51428.1"/>
    <property type="molecule type" value="Genomic_DNA"/>
</dbReference>
<feature type="non-terminal residue" evidence="3">
    <location>
        <position position="1"/>
    </location>
</feature>
<comment type="similarity">
    <text evidence="1">Belongs to the major facilitator superfamily. Phosphate:H(+) symporter (TC 2.A.1.9) family.</text>
</comment>
<gene>
    <name evidence="3" type="ORF">Tci_923397</name>
</gene>
<organism evidence="3">
    <name type="scientific">Tanacetum cinerariifolium</name>
    <name type="common">Dalmatian daisy</name>
    <name type="synonym">Chrysanthemum cinerariifolium</name>
    <dbReference type="NCBI Taxonomy" id="118510"/>
    <lineage>
        <taxon>Eukaryota</taxon>
        <taxon>Viridiplantae</taxon>
        <taxon>Streptophyta</taxon>
        <taxon>Embryophyta</taxon>
        <taxon>Tracheophyta</taxon>
        <taxon>Spermatophyta</taxon>
        <taxon>Magnoliopsida</taxon>
        <taxon>eudicotyledons</taxon>
        <taxon>Gunneridae</taxon>
        <taxon>Pentapetalae</taxon>
        <taxon>asterids</taxon>
        <taxon>campanulids</taxon>
        <taxon>Asterales</taxon>
        <taxon>Asteraceae</taxon>
        <taxon>Asteroideae</taxon>
        <taxon>Anthemideae</taxon>
        <taxon>Anthemidinae</taxon>
        <taxon>Tanacetum</taxon>
    </lineage>
</organism>
<keyword evidence="2" id="KW-0472">Membrane</keyword>
<evidence type="ECO:0000256" key="1">
    <source>
        <dbReference type="ARBA" id="ARBA00044504"/>
    </source>
</evidence>
<protein>
    <submittedName>
        <fullName evidence="3">Uncharacterized protein</fullName>
    </submittedName>
</protein>